<dbReference type="EMBL" id="CP034160">
    <property type="protein sequence ID" value="AZI55170.1"/>
    <property type="molecule type" value="Genomic_DNA"/>
</dbReference>
<dbReference type="Proteomes" id="UP000272316">
    <property type="component" value="Chromosome"/>
</dbReference>
<gene>
    <name evidence="2" type="ORF">EIB75_07905</name>
</gene>
<organism evidence="2 3">
    <name type="scientific">Epilithonimonas vandammei</name>
    <dbReference type="NCBI Taxonomy" id="2487072"/>
    <lineage>
        <taxon>Bacteria</taxon>
        <taxon>Pseudomonadati</taxon>
        <taxon>Bacteroidota</taxon>
        <taxon>Flavobacteriia</taxon>
        <taxon>Flavobacteriales</taxon>
        <taxon>Weeksellaceae</taxon>
        <taxon>Chryseobacterium group</taxon>
        <taxon>Epilithonimonas</taxon>
    </lineage>
</organism>
<evidence type="ECO:0000313" key="3">
    <source>
        <dbReference type="Proteomes" id="UP000272316"/>
    </source>
</evidence>
<feature type="domain" description="Bacterial mobilisation" evidence="1">
    <location>
        <begin position="69"/>
        <end position="105"/>
    </location>
</feature>
<protein>
    <recommendedName>
        <fullName evidence="1">Bacterial mobilisation domain-containing protein</fullName>
    </recommendedName>
</protein>
<reference evidence="3" key="1">
    <citation type="submission" date="2018-11" db="EMBL/GenBank/DDBJ databases">
        <title>Proposal to divide the Flavobacteriaceae and reorganize its genera based on Amino Acid Identity values calculated from whole genome sequences.</title>
        <authorList>
            <person name="Nicholson A.C."/>
            <person name="Gulvik C.A."/>
            <person name="Whitney A.M."/>
            <person name="Sheth M."/>
            <person name="Batra D."/>
            <person name="Pryor J."/>
            <person name="Bernardet J.-F."/>
            <person name="Hugo C."/>
            <person name="Kampfer P."/>
            <person name="Newman J.D."/>
            <person name="McQuiston J.R."/>
        </authorList>
    </citation>
    <scope>NUCLEOTIDE SEQUENCE [LARGE SCALE GENOMIC DNA]</scope>
    <source>
        <strain evidence="3">H6466</strain>
    </source>
</reference>
<proteinExistence type="predicted"/>
<dbReference type="Pfam" id="PF05713">
    <property type="entry name" value="MobC"/>
    <property type="match status" value="1"/>
</dbReference>
<name>A0A3G8ZDP3_9FLAO</name>
<evidence type="ECO:0000259" key="1">
    <source>
        <dbReference type="Pfam" id="PF05713"/>
    </source>
</evidence>
<dbReference type="InterPro" id="IPR008687">
    <property type="entry name" value="MobC"/>
</dbReference>
<accession>A0A3G8ZDP3</accession>
<dbReference type="KEGG" id="eva:EIB75_07905"/>
<sequence length="123" mass="14616">MKKVYPTRTKTARITLRLSQELKNQWQSHCNKSNIYLSDFIINTVEGKMLENDRKEIMAFIEKQGNIFAKIENNINQIARFINTEKYLSKELLNDYNQKLSELNSLKTEQNRIIKKIYTELAK</sequence>
<dbReference type="AlphaFoldDB" id="A0A3G8ZDP3"/>
<dbReference type="RefSeq" id="WP_123280559.1">
    <property type="nucleotide sequence ID" value="NZ_CP034160.1"/>
</dbReference>
<evidence type="ECO:0000313" key="2">
    <source>
        <dbReference type="EMBL" id="AZI55170.1"/>
    </source>
</evidence>